<name>V8C522_9HELI</name>
<reference evidence="3 4" key="1">
    <citation type="journal article" date="2014" name="Genome Announc.">
        <title>Draft genome sequences of six enterohepatic helicobacter species isolated from humans and one from rhesus macaques.</title>
        <authorList>
            <person name="Shen Z."/>
            <person name="Sheh A."/>
            <person name="Young S.K."/>
            <person name="Abouelliel A."/>
            <person name="Ward D.V."/>
            <person name="Earl A.M."/>
            <person name="Fox J.G."/>
        </authorList>
    </citation>
    <scope>NUCLEOTIDE SEQUENCE [LARGE SCALE GENOMIC DNA]</scope>
    <source>
        <strain evidence="3 4">MIT 99-5501</strain>
    </source>
</reference>
<dbReference type="HOGENOM" id="CLU_1658400_0_0_7"/>
<evidence type="ECO:0000313" key="3">
    <source>
        <dbReference type="EMBL" id="ETD22444.1"/>
    </source>
</evidence>
<keyword evidence="2" id="KW-0732">Signal</keyword>
<evidence type="ECO:0000256" key="2">
    <source>
        <dbReference type="SAM" id="SignalP"/>
    </source>
</evidence>
<organism evidence="3 4">
    <name type="scientific">Helicobacter macacae MIT 99-5501</name>
    <dbReference type="NCBI Taxonomy" id="1357400"/>
    <lineage>
        <taxon>Bacteria</taxon>
        <taxon>Pseudomonadati</taxon>
        <taxon>Campylobacterota</taxon>
        <taxon>Epsilonproteobacteria</taxon>
        <taxon>Campylobacterales</taxon>
        <taxon>Helicobacteraceae</taxon>
        <taxon>Helicobacter</taxon>
    </lineage>
</organism>
<dbReference type="Proteomes" id="UP000018731">
    <property type="component" value="Unassembled WGS sequence"/>
</dbReference>
<dbReference type="OrthoDB" id="5328408at2"/>
<protein>
    <recommendedName>
        <fullName evidence="5">DUF1104 domain-containing protein</fullName>
    </recommendedName>
</protein>
<feature type="compositionally biased region" description="Basic and acidic residues" evidence="1">
    <location>
        <begin position="146"/>
        <end position="159"/>
    </location>
</feature>
<dbReference type="InterPro" id="IPR038310">
    <property type="entry name" value="DUF1104_sf"/>
</dbReference>
<evidence type="ECO:0008006" key="5">
    <source>
        <dbReference type="Google" id="ProtNLM"/>
    </source>
</evidence>
<evidence type="ECO:0000313" key="4">
    <source>
        <dbReference type="Proteomes" id="UP000018731"/>
    </source>
</evidence>
<dbReference type="eggNOG" id="ENOG502ZUNW">
    <property type="taxonomic scope" value="Bacteria"/>
</dbReference>
<comment type="caution">
    <text evidence="3">The sequence shown here is derived from an EMBL/GenBank/DDBJ whole genome shotgun (WGS) entry which is preliminary data.</text>
</comment>
<dbReference type="InterPro" id="IPR009488">
    <property type="entry name" value="DUF1104"/>
</dbReference>
<sequence>MKTSQMKFSWARVLFLASLAGFASSVLCGSFALGADFSAKSDSELIKLAGSIAPSDEPDFAIEVNKRVNAKPYAEAKDFKRAIKYARKQGFSKLSVEQARKRKIESCKAFQARTDSMTGAQIREAGLKVFHKNCDFIGQKHKHEKHEKAKGFKDYEFDD</sequence>
<feature type="region of interest" description="Disordered" evidence="1">
    <location>
        <begin position="140"/>
        <end position="159"/>
    </location>
</feature>
<evidence type="ECO:0000256" key="1">
    <source>
        <dbReference type="SAM" id="MobiDB-lite"/>
    </source>
</evidence>
<feature type="chain" id="PRO_5004767189" description="DUF1104 domain-containing protein" evidence="2">
    <location>
        <begin position="24"/>
        <end position="159"/>
    </location>
</feature>
<feature type="signal peptide" evidence="2">
    <location>
        <begin position="1"/>
        <end position="23"/>
    </location>
</feature>
<dbReference type="AlphaFoldDB" id="V8C522"/>
<dbReference type="Gene3D" id="1.20.120.1430">
    <property type="entry name" value="HP0721 helical bundle"/>
    <property type="match status" value="1"/>
</dbReference>
<keyword evidence="4" id="KW-1185">Reference proteome</keyword>
<dbReference type="EMBL" id="AZJI01000009">
    <property type="protein sequence ID" value="ETD22444.1"/>
    <property type="molecule type" value="Genomic_DNA"/>
</dbReference>
<accession>V8C522</accession>
<dbReference type="Pfam" id="PF06518">
    <property type="entry name" value="DUF1104"/>
    <property type="match status" value="1"/>
</dbReference>
<dbReference type="STRING" id="1357400.HMPREF2086_01751"/>
<dbReference type="PATRIC" id="fig|1357400.3.peg.2360"/>
<gene>
    <name evidence="3" type="ORF">HMPREF2086_01751</name>
</gene>
<dbReference type="RefSeq" id="WP_023928548.1">
    <property type="nucleotide sequence ID" value="NZ_KI669455.1"/>
</dbReference>
<proteinExistence type="predicted"/>